<feature type="active site" evidence="8">
    <location>
        <position position="237"/>
    </location>
</feature>
<feature type="active site" evidence="8">
    <location>
        <position position="410"/>
    </location>
</feature>
<evidence type="ECO:0000313" key="11">
    <source>
        <dbReference type="EMBL" id="GMG99928.1"/>
    </source>
</evidence>
<protein>
    <recommendedName>
        <fullName evidence="13">Polygalacturonase</fullName>
    </recommendedName>
</protein>
<dbReference type="GO" id="GO:0071555">
    <property type="term" value="P:cell wall organization"/>
    <property type="evidence" value="ECO:0007669"/>
    <property type="project" value="UniProtKB-KW"/>
</dbReference>
<gene>
    <name evidence="11" type="ORF">Nepgr_001768</name>
</gene>
<feature type="chain" id="PRO_5042291343" description="Polygalacturonase" evidence="10">
    <location>
        <begin position="20"/>
        <end position="555"/>
    </location>
</feature>
<dbReference type="PANTHER" id="PTHR31375">
    <property type="match status" value="1"/>
</dbReference>
<evidence type="ECO:0000256" key="4">
    <source>
        <dbReference type="ARBA" id="ARBA00022525"/>
    </source>
</evidence>
<reference evidence="11" key="1">
    <citation type="submission" date="2023-05" db="EMBL/GenBank/DDBJ databases">
        <title>Nepenthes gracilis genome sequencing.</title>
        <authorList>
            <person name="Fukushima K."/>
        </authorList>
    </citation>
    <scope>NUCLEOTIDE SEQUENCE</scope>
    <source>
        <strain evidence="11">SING2019-196</strain>
    </source>
</reference>
<dbReference type="GO" id="GO:0005975">
    <property type="term" value="P:carbohydrate metabolic process"/>
    <property type="evidence" value="ECO:0007669"/>
    <property type="project" value="InterPro"/>
</dbReference>
<dbReference type="InterPro" id="IPR011050">
    <property type="entry name" value="Pectin_lyase_fold/virulence"/>
</dbReference>
<evidence type="ECO:0000256" key="9">
    <source>
        <dbReference type="RuleBase" id="RU361169"/>
    </source>
</evidence>
<keyword evidence="10" id="KW-0732">Signal</keyword>
<accession>A0AAD3RX92</accession>
<dbReference type="Gene3D" id="2.160.20.10">
    <property type="entry name" value="Single-stranded right-handed beta-helix, Pectin lyase-like"/>
    <property type="match status" value="2"/>
</dbReference>
<dbReference type="EMBL" id="BSYO01000001">
    <property type="protein sequence ID" value="GMG99928.1"/>
    <property type="molecule type" value="Genomic_DNA"/>
</dbReference>
<keyword evidence="3" id="KW-0134">Cell wall</keyword>
<dbReference type="AlphaFoldDB" id="A0AAD3RX92"/>
<dbReference type="SUPFAM" id="SSF51126">
    <property type="entry name" value="Pectin lyase-like"/>
    <property type="match status" value="2"/>
</dbReference>
<evidence type="ECO:0008006" key="13">
    <source>
        <dbReference type="Google" id="ProtNLM"/>
    </source>
</evidence>
<keyword evidence="4" id="KW-0964">Secreted</keyword>
<proteinExistence type="inferred from homology"/>
<evidence type="ECO:0000256" key="8">
    <source>
        <dbReference type="PROSITE-ProRule" id="PRU10052"/>
    </source>
</evidence>
<evidence type="ECO:0000256" key="3">
    <source>
        <dbReference type="ARBA" id="ARBA00022512"/>
    </source>
</evidence>
<comment type="similarity">
    <text evidence="2 9">Belongs to the glycosyl hydrolase 28 family.</text>
</comment>
<dbReference type="GO" id="GO:0004650">
    <property type="term" value="F:polygalacturonase activity"/>
    <property type="evidence" value="ECO:0007669"/>
    <property type="project" value="InterPro"/>
</dbReference>
<evidence type="ECO:0000256" key="5">
    <source>
        <dbReference type="ARBA" id="ARBA00022801"/>
    </source>
</evidence>
<evidence type="ECO:0000256" key="1">
    <source>
        <dbReference type="ARBA" id="ARBA00004191"/>
    </source>
</evidence>
<comment type="subcellular location">
    <subcellularLocation>
        <location evidence="1">Secreted</location>
        <location evidence="1">Cell wall</location>
    </subcellularLocation>
</comment>
<name>A0AAD3RX92_NEPGR</name>
<dbReference type="InterPro" id="IPR000743">
    <property type="entry name" value="Glyco_hydro_28"/>
</dbReference>
<organism evidence="11 12">
    <name type="scientific">Nepenthes gracilis</name>
    <name type="common">Slender pitcher plant</name>
    <dbReference type="NCBI Taxonomy" id="150966"/>
    <lineage>
        <taxon>Eukaryota</taxon>
        <taxon>Viridiplantae</taxon>
        <taxon>Streptophyta</taxon>
        <taxon>Embryophyta</taxon>
        <taxon>Tracheophyta</taxon>
        <taxon>Spermatophyta</taxon>
        <taxon>Magnoliopsida</taxon>
        <taxon>eudicotyledons</taxon>
        <taxon>Gunneridae</taxon>
        <taxon>Pentapetalae</taxon>
        <taxon>Caryophyllales</taxon>
        <taxon>Nepenthaceae</taxon>
        <taxon>Nepenthes</taxon>
    </lineage>
</organism>
<dbReference type="PROSITE" id="PS00502">
    <property type="entry name" value="POLYGALACTURONASE"/>
    <property type="match status" value="2"/>
</dbReference>
<comment type="caution">
    <text evidence="11">The sequence shown here is derived from an EMBL/GenBank/DDBJ whole genome shotgun (WGS) entry which is preliminary data.</text>
</comment>
<keyword evidence="12" id="KW-1185">Reference proteome</keyword>
<dbReference type="InterPro" id="IPR012334">
    <property type="entry name" value="Pectin_lyas_fold"/>
</dbReference>
<dbReference type="SMART" id="SM00710">
    <property type="entry name" value="PbH1"/>
    <property type="match status" value="9"/>
</dbReference>
<feature type="signal peptide" evidence="10">
    <location>
        <begin position="1"/>
        <end position="19"/>
    </location>
</feature>
<evidence type="ECO:0000256" key="10">
    <source>
        <dbReference type="SAM" id="SignalP"/>
    </source>
</evidence>
<evidence type="ECO:0000256" key="6">
    <source>
        <dbReference type="ARBA" id="ARBA00023295"/>
    </source>
</evidence>
<dbReference type="Pfam" id="PF00295">
    <property type="entry name" value="Glyco_hydro_28"/>
    <property type="match status" value="2"/>
</dbReference>
<keyword evidence="6 9" id="KW-0326">Glycosidase</keyword>
<sequence>MAKLTFFLLPFAFFHLSSSDGPSLNVVSFGANGDGVTDSTQAFLSAWESACNMSIPAEIYVPMGNYLLNPVIFKGDCMGPHLTMTINGTLVGPTDYNLIAQAASWIEFHGVDGLSINGGLLDARGQYLWDCKANGGDCPFGGRSLSLGNSNNIVITNLTSINSQMFHVSINECQNVTLLGLTIWADGESPNTDGIHIENSIGLNILHSPIQTGDDCISAGPGTQNLWIEDVSCGPGHGISIGSLGAEEDEEGVLNVTAKNVSFNGTQNGLRIKTWARPSNAFVQDVHFEGGVMYNVSNPIIIDQNYCPSRNCAYDQSLSLGNSNNVVITNLTSINSQMFHVSINECQNVTLLGLTIWADGDSPNTDGIHIENSIGLNILHSPIQTGDDCISAGPGTQNLWIEDVSCGPGHGISIGSLGAEEDEEGVRNVTAKNVSFNGTENGLRIKTWARPSNAFVQDVHFEGSVMYNVSNPIIIDQNYCPSRNCAYDQGIHGTTVSAIAMRFNCSSENPCTGLLLEDVQLTGESQWPQSSCENAYGLAIGSVQPESCLQLLINP</sequence>
<keyword evidence="7" id="KW-0961">Cell wall biogenesis/degradation</keyword>
<dbReference type="Proteomes" id="UP001279734">
    <property type="component" value="Unassembled WGS sequence"/>
</dbReference>
<evidence type="ECO:0000313" key="12">
    <source>
        <dbReference type="Proteomes" id="UP001279734"/>
    </source>
</evidence>
<evidence type="ECO:0000256" key="7">
    <source>
        <dbReference type="ARBA" id="ARBA00023316"/>
    </source>
</evidence>
<keyword evidence="5 9" id="KW-0378">Hydrolase</keyword>
<dbReference type="InterPro" id="IPR006626">
    <property type="entry name" value="PbH1"/>
</dbReference>
<evidence type="ECO:0000256" key="2">
    <source>
        <dbReference type="ARBA" id="ARBA00008834"/>
    </source>
</evidence>